<name>A0A0V0HIH6_SOLCH</name>
<dbReference type="EMBL" id="GEDG01020177">
    <property type="protein sequence ID" value="JAP19334.1"/>
    <property type="molecule type" value="Transcribed_RNA"/>
</dbReference>
<reference evidence="2" key="1">
    <citation type="submission" date="2015-12" db="EMBL/GenBank/DDBJ databases">
        <title>Gene expression during late stages of embryo sac development: a critical building block for successful pollen-pistil interactions.</title>
        <authorList>
            <person name="Liu Y."/>
            <person name="Joly V."/>
            <person name="Sabar M."/>
            <person name="Matton D.P."/>
        </authorList>
    </citation>
    <scope>NUCLEOTIDE SEQUENCE</scope>
</reference>
<dbReference type="AlphaFoldDB" id="A0A0V0HIH6"/>
<feature type="region of interest" description="Disordered" evidence="1">
    <location>
        <begin position="36"/>
        <end position="57"/>
    </location>
</feature>
<organism evidence="2">
    <name type="scientific">Solanum chacoense</name>
    <name type="common">Chaco potato</name>
    <dbReference type="NCBI Taxonomy" id="4108"/>
    <lineage>
        <taxon>Eukaryota</taxon>
        <taxon>Viridiplantae</taxon>
        <taxon>Streptophyta</taxon>
        <taxon>Embryophyta</taxon>
        <taxon>Tracheophyta</taxon>
        <taxon>Spermatophyta</taxon>
        <taxon>Magnoliopsida</taxon>
        <taxon>eudicotyledons</taxon>
        <taxon>Gunneridae</taxon>
        <taxon>Pentapetalae</taxon>
        <taxon>asterids</taxon>
        <taxon>lamiids</taxon>
        <taxon>Solanales</taxon>
        <taxon>Solanaceae</taxon>
        <taxon>Solanoideae</taxon>
        <taxon>Solaneae</taxon>
        <taxon>Solanum</taxon>
    </lineage>
</organism>
<sequence>MVGENKGKSVGANVAPGLLAENGRTVKKLKGHLVEDEDGDTNLDGSSDVVSRTYKRRKRTEVVEDGLVVGHSAGQSTNKV</sequence>
<protein>
    <submittedName>
        <fullName evidence="2">Putative ovule protein</fullName>
    </submittedName>
</protein>
<evidence type="ECO:0000313" key="2">
    <source>
        <dbReference type="EMBL" id="JAP19334.1"/>
    </source>
</evidence>
<proteinExistence type="predicted"/>
<accession>A0A0V0HIH6</accession>
<evidence type="ECO:0000256" key="1">
    <source>
        <dbReference type="SAM" id="MobiDB-lite"/>
    </source>
</evidence>